<evidence type="ECO:0000313" key="1">
    <source>
        <dbReference type="EMBL" id="KAJ9078899.1"/>
    </source>
</evidence>
<evidence type="ECO:0000313" key="2">
    <source>
        <dbReference type="Proteomes" id="UP001165960"/>
    </source>
</evidence>
<accession>A0ACC2TWG2</accession>
<gene>
    <name evidence="1" type="ORF">DSO57_1002135</name>
</gene>
<keyword evidence="2" id="KW-1185">Reference proteome</keyword>
<sequence>MSHWSNTDDNWSRRFLLLLHKWTCCHSVLFCGWTTYGNEVMIYDVDTFLCELVPEFGHHTPEQLYNQLAMFGFHIQQGDYWIGTEPAKWLRTSHPFFNRVSPEISLILNQTISHPLPSRYHQFEAANLEYLENHKPTTCATQPFFFYPIHVESDPQLPTSGEDTPELETSTNCDNSFQDWLQTFDSKPK</sequence>
<reference evidence="1" key="1">
    <citation type="submission" date="2022-04" db="EMBL/GenBank/DDBJ databases">
        <title>Genome of the entomopathogenic fungus Entomophthora muscae.</title>
        <authorList>
            <person name="Elya C."/>
            <person name="Lovett B.R."/>
            <person name="Lee E."/>
            <person name="Macias A.M."/>
            <person name="Hajek A.E."/>
            <person name="De Bivort B.L."/>
            <person name="Kasson M.T."/>
            <person name="De Fine Licht H.H."/>
            <person name="Stajich J.E."/>
        </authorList>
    </citation>
    <scope>NUCLEOTIDE SEQUENCE</scope>
    <source>
        <strain evidence="1">Berkeley</strain>
    </source>
</reference>
<name>A0ACC2TWG2_9FUNG</name>
<proteinExistence type="predicted"/>
<dbReference type="EMBL" id="QTSX02002134">
    <property type="protein sequence ID" value="KAJ9078899.1"/>
    <property type="molecule type" value="Genomic_DNA"/>
</dbReference>
<dbReference type="Proteomes" id="UP001165960">
    <property type="component" value="Unassembled WGS sequence"/>
</dbReference>
<comment type="caution">
    <text evidence="1">The sequence shown here is derived from an EMBL/GenBank/DDBJ whole genome shotgun (WGS) entry which is preliminary data.</text>
</comment>
<protein>
    <submittedName>
        <fullName evidence="1">Uncharacterized protein</fullName>
    </submittedName>
</protein>
<organism evidence="1 2">
    <name type="scientific">Entomophthora muscae</name>
    <dbReference type="NCBI Taxonomy" id="34485"/>
    <lineage>
        <taxon>Eukaryota</taxon>
        <taxon>Fungi</taxon>
        <taxon>Fungi incertae sedis</taxon>
        <taxon>Zoopagomycota</taxon>
        <taxon>Entomophthoromycotina</taxon>
        <taxon>Entomophthoromycetes</taxon>
        <taxon>Entomophthorales</taxon>
        <taxon>Entomophthoraceae</taxon>
        <taxon>Entomophthora</taxon>
    </lineage>
</organism>